<dbReference type="InterPro" id="IPR027417">
    <property type="entry name" value="P-loop_NTPase"/>
</dbReference>
<dbReference type="Proteomes" id="UP001611383">
    <property type="component" value="Chromosome"/>
</dbReference>
<name>A0ABY9WJY7_9BACT</name>
<dbReference type="InterPro" id="IPR052736">
    <property type="entry name" value="Stf3_sulfotransferase"/>
</dbReference>
<sequence>MTTMNGRNTVTAIQLPLAIRLLNQLGGGVGRRVFKLNADELMAEARQQTGLHDFGDESFIEPLRRLTRAYVEEADLSFVGRLAIQREMLRHLIQRLHIAEDLRRHPEIREVPIQRPLFILGFMRTGTTLLYNLLARMPGARAPKLWELLWPSPPPDPATEGSDPRIERTRRYTEQAQKAMPALKTIHPLVATAPEECVFVLAQSFSDFSAEGRAHVPGYMNWLMGKDRMVPAYRHYRDVLQLLTWKARAQHLVLKSPMHLYCLDALLTVFPDARIIQTHRDPRAVVASGCSLYEAARVVAIRDPDPVALGQQWLDTWGEAMDRAMAVRAKAPSEQFLDVHYEELMADPTGQVQRIHRWAGLGSEEAASGVVQSWLAENPRHKHGVHQYSLEYYGLDGQRVAERFRAYTEHFGVRMP</sequence>
<dbReference type="PANTHER" id="PTHR36451:SF1">
    <property type="entry name" value="OMEGA-HYDROXY-BETA-DIHYDROMENAQUINONE-9 SULFOTRANSFERASE STF3"/>
    <property type="match status" value="1"/>
</dbReference>
<dbReference type="SUPFAM" id="SSF52540">
    <property type="entry name" value="P-loop containing nucleoside triphosphate hydrolases"/>
    <property type="match status" value="1"/>
</dbReference>
<gene>
    <name evidence="1" type="ORF">F0U60_08625</name>
</gene>
<dbReference type="Gene3D" id="3.40.50.300">
    <property type="entry name" value="P-loop containing nucleotide triphosphate hydrolases"/>
    <property type="match status" value="1"/>
</dbReference>
<proteinExistence type="predicted"/>
<protein>
    <submittedName>
        <fullName evidence="1">Sulfotransferase</fullName>
    </submittedName>
</protein>
<dbReference type="Pfam" id="PF13469">
    <property type="entry name" value="Sulfotransfer_3"/>
    <property type="match status" value="1"/>
</dbReference>
<organism evidence="1 2">
    <name type="scientific">Archangium minus</name>
    <dbReference type="NCBI Taxonomy" id="83450"/>
    <lineage>
        <taxon>Bacteria</taxon>
        <taxon>Pseudomonadati</taxon>
        <taxon>Myxococcota</taxon>
        <taxon>Myxococcia</taxon>
        <taxon>Myxococcales</taxon>
        <taxon>Cystobacterineae</taxon>
        <taxon>Archangiaceae</taxon>
        <taxon>Archangium</taxon>
    </lineage>
</organism>
<evidence type="ECO:0000313" key="1">
    <source>
        <dbReference type="EMBL" id="WNG44162.1"/>
    </source>
</evidence>
<accession>A0ABY9WJY7</accession>
<reference evidence="1 2" key="1">
    <citation type="submission" date="2019-08" db="EMBL/GenBank/DDBJ databases">
        <title>Archangium and Cystobacter genomes.</title>
        <authorList>
            <person name="Chen I.-C.K."/>
            <person name="Wielgoss S."/>
        </authorList>
    </citation>
    <scope>NUCLEOTIDE SEQUENCE [LARGE SCALE GENOMIC DNA]</scope>
    <source>
        <strain evidence="1 2">Cbm 6</strain>
    </source>
</reference>
<keyword evidence="2" id="KW-1185">Reference proteome</keyword>
<dbReference type="EMBL" id="CP043494">
    <property type="protein sequence ID" value="WNG44162.1"/>
    <property type="molecule type" value="Genomic_DNA"/>
</dbReference>
<dbReference type="PANTHER" id="PTHR36451">
    <property type="entry name" value="PAPS-DEPENDENT SULFOTRANSFERASE STF3"/>
    <property type="match status" value="1"/>
</dbReference>
<evidence type="ECO:0000313" key="2">
    <source>
        <dbReference type="Proteomes" id="UP001611383"/>
    </source>
</evidence>